<dbReference type="PANTHER" id="PTHR12968:SF4">
    <property type="entry name" value="TECTONIC-LIKE COMPLEX MEMBER MKS1"/>
    <property type="match status" value="1"/>
</dbReference>
<dbReference type="InterPro" id="IPR010796">
    <property type="entry name" value="C2_B9-type_dom"/>
</dbReference>
<feature type="compositionally biased region" description="Basic and acidic residues" evidence="6">
    <location>
        <begin position="110"/>
        <end position="120"/>
    </location>
</feature>
<gene>
    <name evidence="7" type="primary">101887275</name>
    <name evidence="9" type="synonym">LOC101887275</name>
</gene>
<evidence type="ECO:0000313" key="8">
    <source>
        <dbReference type="Proteomes" id="UP001652621"/>
    </source>
</evidence>
<evidence type="ECO:0000313" key="9">
    <source>
        <dbReference type="RefSeq" id="XP_005179613.1"/>
    </source>
</evidence>
<evidence type="ECO:0000313" key="7">
    <source>
        <dbReference type="EnsemblMetazoa" id="MDOA014043-PA"/>
    </source>
</evidence>
<keyword evidence="3" id="KW-0970">Cilium biogenesis/degradation</keyword>
<reference evidence="9" key="2">
    <citation type="submission" date="2025-04" db="UniProtKB">
        <authorList>
            <consortium name="RefSeq"/>
        </authorList>
    </citation>
    <scope>IDENTIFICATION</scope>
    <source>
        <strain evidence="9">Aabys</strain>
    </source>
</reference>
<dbReference type="Proteomes" id="UP001652621">
    <property type="component" value="Unplaced"/>
</dbReference>
<name>A0A1I8NDC9_MUSDO</name>
<dbReference type="eggNOG" id="KOG4446">
    <property type="taxonomic scope" value="Eukaryota"/>
</dbReference>
<keyword evidence="4" id="KW-0206">Cytoskeleton</keyword>
<dbReference type="STRING" id="7370.A0A1I8NDC9"/>
<dbReference type="PROSITE" id="PS51381">
    <property type="entry name" value="C2_B9"/>
    <property type="match status" value="1"/>
</dbReference>
<keyword evidence="2" id="KW-0963">Cytoplasm</keyword>
<keyword evidence="8" id="KW-1185">Reference proteome</keyword>
<evidence type="ECO:0000256" key="2">
    <source>
        <dbReference type="ARBA" id="ARBA00022490"/>
    </source>
</evidence>
<evidence type="ECO:0000256" key="6">
    <source>
        <dbReference type="SAM" id="MobiDB-lite"/>
    </source>
</evidence>
<evidence type="ECO:0000256" key="4">
    <source>
        <dbReference type="ARBA" id="ARBA00023212"/>
    </source>
</evidence>
<accession>A0A1I8NDC9</accession>
<dbReference type="OrthoDB" id="10263520at2759"/>
<dbReference type="VEuPathDB" id="VectorBase:MDOA014043"/>
<organism evidence="7">
    <name type="scientific">Musca domestica</name>
    <name type="common">House fly</name>
    <dbReference type="NCBI Taxonomy" id="7370"/>
    <lineage>
        <taxon>Eukaryota</taxon>
        <taxon>Metazoa</taxon>
        <taxon>Ecdysozoa</taxon>
        <taxon>Arthropoda</taxon>
        <taxon>Hexapoda</taxon>
        <taxon>Insecta</taxon>
        <taxon>Pterygota</taxon>
        <taxon>Neoptera</taxon>
        <taxon>Endopterygota</taxon>
        <taxon>Diptera</taxon>
        <taxon>Brachycera</taxon>
        <taxon>Muscomorpha</taxon>
        <taxon>Muscoidea</taxon>
        <taxon>Muscidae</taxon>
        <taxon>Musca</taxon>
    </lineage>
</organism>
<dbReference type="EnsemblMetazoa" id="MDOA014043-RA">
    <property type="protein sequence ID" value="MDOA014043-PA"/>
    <property type="gene ID" value="MDOA014043"/>
</dbReference>
<dbReference type="GO" id="GO:0036038">
    <property type="term" value="C:MKS complex"/>
    <property type="evidence" value="ECO:0007669"/>
    <property type="project" value="TreeGrafter"/>
</dbReference>
<evidence type="ECO:0000256" key="5">
    <source>
        <dbReference type="ARBA" id="ARBA00023273"/>
    </source>
</evidence>
<dbReference type="GO" id="GO:0060271">
    <property type="term" value="P:cilium assembly"/>
    <property type="evidence" value="ECO:0007669"/>
    <property type="project" value="TreeGrafter"/>
</dbReference>
<comment type="subcellular location">
    <subcellularLocation>
        <location evidence="1">Cytoplasm</location>
        <location evidence="1">Cytoskeleton</location>
        <location evidence="1">Cilium basal body</location>
    </subcellularLocation>
</comment>
<keyword evidence="5" id="KW-0966">Cell projection</keyword>
<protein>
    <submittedName>
        <fullName evidence="9">Uncharacterized protein LOC101887275</fullName>
    </submittedName>
</protein>
<dbReference type="PANTHER" id="PTHR12968">
    <property type="entry name" value="B9 DOMAIN-CONTAINING"/>
    <property type="match status" value="1"/>
</dbReference>
<dbReference type="Pfam" id="PF07162">
    <property type="entry name" value="B9-C2"/>
    <property type="match status" value="1"/>
</dbReference>
<dbReference type="KEGG" id="mde:101887275"/>
<feature type="compositionally biased region" description="Basic residues" evidence="6">
    <location>
        <begin position="121"/>
        <end position="130"/>
    </location>
</feature>
<dbReference type="VEuPathDB" id="VectorBase:MDOMA2_005260"/>
<reference evidence="7" key="1">
    <citation type="submission" date="2020-05" db="UniProtKB">
        <authorList>
            <consortium name="EnsemblMetazoa"/>
        </authorList>
    </citation>
    <scope>IDENTIFICATION</scope>
    <source>
        <strain evidence="7">Aabys</strain>
    </source>
</reference>
<feature type="region of interest" description="Disordered" evidence="6">
    <location>
        <begin position="110"/>
        <end position="131"/>
    </location>
</feature>
<evidence type="ECO:0000256" key="1">
    <source>
        <dbReference type="ARBA" id="ARBA00004120"/>
    </source>
</evidence>
<evidence type="ECO:0000256" key="3">
    <source>
        <dbReference type="ARBA" id="ARBA00022794"/>
    </source>
</evidence>
<proteinExistence type="predicted"/>
<sequence length="496" mass="58313">MFSSHPKHSGVYYLKDGIENLQIKVNFRSIGSLLQLPKFEFHNKQGVGYPWKTGNFTATSGDDGDNSLTTVTLKWQQKILSQVEREIYREEKNCILEQHKKYHQQLKEEERAANLKEKGKSSRKKRHKKSVKIDTPEVQASEWNNIIFSYIEADHFQPKDDPVYSSKVSKKLLDATEPCESMYIYAALKPDTQLVAMKWFAKQNLFYIYPDFNQFDIQPYYIELDTDYRHLYVYGIEDISSKFKPEKKETEEFLYLPELSTHWLYEDELSKKFSMPPKRTQRCAILFTIQEVSNLEYDNIHIRYSIKLPPNTLLEEGLLEASTHSASHNSDSTHIGYTWQITVLCEEHFDPSDCLRIYFEVISIDSWLRERTEGYCHHTLRLLKPFCHDVELQCLLPTESLIDSMNRYFIGGRRKFDYVRFVDDRNGKEEDSDTVHCRYGVRMRNSGQLKLTCQALTQRNCELLNPCASRTSGMTLDDIMMAYKEARRRLEAIAFK</sequence>
<dbReference type="RefSeq" id="XP_005179613.1">
    <property type="nucleotide sequence ID" value="XM_005179556.2"/>
</dbReference>
<dbReference type="AlphaFoldDB" id="A0A1I8NDC9"/>